<gene>
    <name evidence="1" type="ORF">WICMUC_001709</name>
</gene>
<protein>
    <submittedName>
        <fullName evidence="1">Uncharacterized protein</fullName>
    </submittedName>
</protein>
<evidence type="ECO:0000313" key="1">
    <source>
        <dbReference type="EMBL" id="KAH3677606.1"/>
    </source>
</evidence>
<evidence type="ECO:0000313" key="2">
    <source>
        <dbReference type="Proteomes" id="UP000769528"/>
    </source>
</evidence>
<organism evidence="1 2">
    <name type="scientific">Wickerhamomyces mucosus</name>
    <dbReference type="NCBI Taxonomy" id="1378264"/>
    <lineage>
        <taxon>Eukaryota</taxon>
        <taxon>Fungi</taxon>
        <taxon>Dikarya</taxon>
        <taxon>Ascomycota</taxon>
        <taxon>Saccharomycotina</taxon>
        <taxon>Saccharomycetes</taxon>
        <taxon>Phaffomycetales</taxon>
        <taxon>Wickerhamomycetaceae</taxon>
        <taxon>Wickerhamomyces</taxon>
    </lineage>
</organism>
<dbReference type="AlphaFoldDB" id="A0A9P8PSS9"/>
<reference evidence="1" key="2">
    <citation type="submission" date="2021-01" db="EMBL/GenBank/DDBJ databases">
        <authorList>
            <person name="Schikora-Tamarit M.A."/>
        </authorList>
    </citation>
    <scope>NUCLEOTIDE SEQUENCE</scope>
    <source>
        <strain evidence="1">CBS6341</strain>
    </source>
</reference>
<reference evidence="1" key="1">
    <citation type="journal article" date="2021" name="Open Biol.">
        <title>Shared evolutionary footprints suggest mitochondrial oxidative damage underlies multiple complex I losses in fungi.</title>
        <authorList>
            <person name="Schikora-Tamarit M.A."/>
            <person name="Marcet-Houben M."/>
            <person name="Nosek J."/>
            <person name="Gabaldon T."/>
        </authorList>
    </citation>
    <scope>NUCLEOTIDE SEQUENCE</scope>
    <source>
        <strain evidence="1">CBS6341</strain>
    </source>
</reference>
<dbReference type="EMBL" id="JAEUBF010000506">
    <property type="protein sequence ID" value="KAH3677606.1"/>
    <property type="molecule type" value="Genomic_DNA"/>
</dbReference>
<sequence length="94" mass="10326">MPVKGLKAPGSFQYLNPNLSWVGPPPNIITNNKMINPMTIKTFKQLNQNSNSPNTLTPKTFIMTINIIKQAIQTPGLTVSLETQYCITNAPAVI</sequence>
<proteinExistence type="predicted"/>
<name>A0A9P8PSS9_9ASCO</name>
<accession>A0A9P8PSS9</accession>
<comment type="caution">
    <text evidence="1">The sequence shown here is derived from an EMBL/GenBank/DDBJ whole genome shotgun (WGS) entry which is preliminary data.</text>
</comment>
<keyword evidence="2" id="KW-1185">Reference proteome</keyword>
<dbReference type="Proteomes" id="UP000769528">
    <property type="component" value="Unassembled WGS sequence"/>
</dbReference>